<gene>
    <name evidence="2" type="ORF">TUM20286_56060</name>
</gene>
<dbReference type="InterPro" id="IPR002539">
    <property type="entry name" value="MaoC-like_dom"/>
</dbReference>
<dbReference type="PANTHER" id="PTHR42993:SF1">
    <property type="entry name" value="MAOC-LIKE DEHYDRATASE DOMAIN-CONTAINING PROTEIN"/>
    <property type="match status" value="1"/>
</dbReference>
<keyword evidence="3" id="KW-1185">Reference proteome</keyword>
<evidence type="ECO:0000313" key="3">
    <source>
        <dbReference type="Proteomes" id="UP001054892"/>
    </source>
</evidence>
<dbReference type="InterPro" id="IPR029069">
    <property type="entry name" value="HotDog_dom_sf"/>
</dbReference>
<dbReference type="Gene3D" id="3.10.129.10">
    <property type="entry name" value="Hotdog Thioesterase"/>
    <property type="match status" value="1"/>
</dbReference>
<comment type="caution">
    <text evidence="2">The sequence shown here is derived from an EMBL/GenBank/DDBJ whole genome shotgun (WGS) entry which is preliminary data.</text>
</comment>
<evidence type="ECO:0000259" key="1">
    <source>
        <dbReference type="Pfam" id="PF01575"/>
    </source>
</evidence>
<dbReference type="EMBL" id="BQKM01000022">
    <property type="protein sequence ID" value="GJN55854.1"/>
    <property type="molecule type" value="Genomic_DNA"/>
</dbReference>
<proteinExistence type="predicted"/>
<dbReference type="Pfam" id="PF01575">
    <property type="entry name" value="MaoC_dehydratas"/>
    <property type="match status" value="1"/>
</dbReference>
<dbReference type="SUPFAM" id="SSF54637">
    <property type="entry name" value="Thioesterase/thiol ester dehydrase-isomerase"/>
    <property type="match status" value="1"/>
</dbReference>
<dbReference type="PANTHER" id="PTHR42993">
    <property type="entry name" value="MAOC-LIKE DEHYDRATASE DOMAIN-CONTAINING PROTEIN"/>
    <property type="match status" value="1"/>
</dbReference>
<feature type="domain" description="MaoC-like" evidence="1">
    <location>
        <begin position="10"/>
        <end position="60"/>
    </location>
</feature>
<name>A0ABQ4W8R8_9PSED</name>
<reference evidence="2 3" key="1">
    <citation type="submission" date="2021-12" db="EMBL/GenBank/DDBJ databases">
        <title>Characterization of novel class B3 metallo-beta-lactamase from novel Pseudomonas species.</title>
        <authorList>
            <person name="Yamada K."/>
            <person name="Aoki K."/>
            <person name="Ishii Y."/>
        </authorList>
    </citation>
    <scope>NUCLEOTIDE SEQUENCE [LARGE SCALE GENOMIC DNA]</scope>
    <source>
        <strain evidence="2 3">TUM20286</strain>
    </source>
</reference>
<evidence type="ECO:0000313" key="2">
    <source>
        <dbReference type="EMBL" id="GJN55854.1"/>
    </source>
</evidence>
<accession>A0ABQ4W8R8</accession>
<organism evidence="2 3">
    <name type="scientific">Pseudomonas tohonis</name>
    <dbReference type="NCBI Taxonomy" id="2725477"/>
    <lineage>
        <taxon>Bacteria</taxon>
        <taxon>Pseudomonadati</taxon>
        <taxon>Pseudomonadota</taxon>
        <taxon>Gammaproteobacteria</taxon>
        <taxon>Pseudomonadales</taxon>
        <taxon>Pseudomonadaceae</taxon>
        <taxon>Pseudomonas</taxon>
    </lineage>
</organism>
<dbReference type="Proteomes" id="UP001054892">
    <property type="component" value="Unassembled WGS sequence"/>
</dbReference>
<sequence length="67" mass="7569">MPFVPVSELKNYIGKDLGHSEWLTIDQQRINQFAECTGDHQFIHVDPEKAKHTPFGTTIATVSSPCR</sequence>
<protein>
    <recommendedName>
        <fullName evidence="1">MaoC-like domain-containing protein</fullName>
    </recommendedName>
</protein>